<protein>
    <submittedName>
        <fullName evidence="2">Uncharacterized protein</fullName>
    </submittedName>
</protein>
<reference evidence="3" key="1">
    <citation type="journal article" date="2019" name="Int. J. Syst. Evol. Microbiol.">
        <title>The Global Catalogue of Microorganisms (GCM) 10K type strain sequencing project: providing services to taxonomists for standard genome sequencing and annotation.</title>
        <authorList>
            <consortium name="The Broad Institute Genomics Platform"/>
            <consortium name="The Broad Institute Genome Sequencing Center for Infectious Disease"/>
            <person name="Wu L."/>
            <person name="Ma J."/>
        </authorList>
    </citation>
    <scope>NUCLEOTIDE SEQUENCE [LARGE SCALE GENOMIC DNA]</scope>
    <source>
        <strain evidence="3">CCUG 56401</strain>
    </source>
</reference>
<proteinExistence type="predicted"/>
<accession>A0ABW3FW07</accession>
<feature type="chain" id="PRO_5047029962" evidence="1">
    <location>
        <begin position="29"/>
        <end position="68"/>
    </location>
</feature>
<keyword evidence="1" id="KW-0732">Signal</keyword>
<sequence>MRGICRRIAATGLLALALTGAGTGVAAASPAVWLVPGVDAGPLLGPAIGLPTQLLAPVDGLLTALEPR</sequence>
<comment type="caution">
    <text evidence="2">The sequence shown here is derived from an EMBL/GenBank/DDBJ whole genome shotgun (WGS) entry which is preliminary data.</text>
</comment>
<dbReference type="RefSeq" id="WP_263253452.1">
    <property type="nucleotide sequence ID" value="NZ_BAABLT010000042.1"/>
</dbReference>
<evidence type="ECO:0000313" key="3">
    <source>
        <dbReference type="Proteomes" id="UP001597018"/>
    </source>
</evidence>
<gene>
    <name evidence="2" type="ORF">ACFQ16_23065</name>
</gene>
<feature type="signal peptide" evidence="1">
    <location>
        <begin position="1"/>
        <end position="28"/>
    </location>
</feature>
<evidence type="ECO:0000256" key="1">
    <source>
        <dbReference type="SAM" id="SignalP"/>
    </source>
</evidence>
<name>A0ABW3FW07_9PSEU</name>
<organism evidence="2 3">
    <name type="scientific">Saccharopolyspora rosea</name>
    <dbReference type="NCBI Taxonomy" id="524884"/>
    <lineage>
        <taxon>Bacteria</taxon>
        <taxon>Bacillati</taxon>
        <taxon>Actinomycetota</taxon>
        <taxon>Actinomycetes</taxon>
        <taxon>Pseudonocardiales</taxon>
        <taxon>Pseudonocardiaceae</taxon>
        <taxon>Saccharopolyspora</taxon>
    </lineage>
</organism>
<dbReference type="Proteomes" id="UP001597018">
    <property type="component" value="Unassembled WGS sequence"/>
</dbReference>
<keyword evidence="3" id="KW-1185">Reference proteome</keyword>
<dbReference type="EMBL" id="JBHTIW010000023">
    <property type="protein sequence ID" value="MFD0922636.1"/>
    <property type="molecule type" value="Genomic_DNA"/>
</dbReference>
<evidence type="ECO:0000313" key="2">
    <source>
        <dbReference type="EMBL" id="MFD0922636.1"/>
    </source>
</evidence>